<accession>A0A5K7X0J4</accession>
<evidence type="ECO:0000313" key="2">
    <source>
        <dbReference type="Proteomes" id="UP000326951"/>
    </source>
</evidence>
<sequence length="56" mass="6787">MLISMAWREMLTDKKYDELTDKLTQELWCCLVHLGKWLTERVDQNLTPCVIKNYLR</sequence>
<organism evidence="1 2">
    <name type="scientific">Sporolactobacillus terrae</name>
    <dbReference type="NCBI Taxonomy" id="269673"/>
    <lineage>
        <taxon>Bacteria</taxon>
        <taxon>Bacillati</taxon>
        <taxon>Bacillota</taxon>
        <taxon>Bacilli</taxon>
        <taxon>Bacillales</taxon>
        <taxon>Sporolactobacillaceae</taxon>
        <taxon>Sporolactobacillus</taxon>
    </lineage>
</organism>
<gene>
    <name evidence="1" type="ORF">St703_11130</name>
</gene>
<reference evidence="1 2" key="1">
    <citation type="submission" date="2019-09" db="EMBL/GenBank/DDBJ databases">
        <title>Complete genome sequence of Sporolactobacillus terrae 70-3.</title>
        <authorList>
            <person name="Tanaka N."/>
            <person name="Shiwa Y."/>
            <person name="Fujita N."/>
            <person name="Tanasupawat S."/>
        </authorList>
    </citation>
    <scope>NUCLEOTIDE SEQUENCE [LARGE SCALE GENOMIC DNA]</scope>
    <source>
        <strain evidence="1 2">70-3</strain>
    </source>
</reference>
<protein>
    <submittedName>
        <fullName evidence="1">Uncharacterized protein</fullName>
    </submittedName>
</protein>
<dbReference type="AlphaFoldDB" id="A0A5K7X0J4"/>
<evidence type="ECO:0000313" key="1">
    <source>
        <dbReference type="EMBL" id="BBN98408.1"/>
    </source>
</evidence>
<name>A0A5K7X0J4_9BACL</name>
<proteinExistence type="predicted"/>
<dbReference type="EMBL" id="AP021853">
    <property type="protein sequence ID" value="BBN98408.1"/>
    <property type="molecule type" value="Genomic_DNA"/>
</dbReference>
<dbReference type="Proteomes" id="UP000326951">
    <property type="component" value="Chromosome"/>
</dbReference>